<name>A0A7G9RNY4_9BURK</name>
<evidence type="ECO:0008006" key="3">
    <source>
        <dbReference type="Google" id="ProtNLM"/>
    </source>
</evidence>
<evidence type="ECO:0000313" key="1">
    <source>
        <dbReference type="EMBL" id="QNN57309.1"/>
    </source>
</evidence>
<organism evidence="1 2">
    <name type="scientific">Diaphorobacter ruginosibacter</name>
    <dbReference type="NCBI Taxonomy" id="1715720"/>
    <lineage>
        <taxon>Bacteria</taxon>
        <taxon>Pseudomonadati</taxon>
        <taxon>Pseudomonadota</taxon>
        <taxon>Betaproteobacteria</taxon>
        <taxon>Burkholderiales</taxon>
        <taxon>Comamonadaceae</taxon>
        <taxon>Diaphorobacter</taxon>
    </lineage>
</organism>
<dbReference type="EMBL" id="CP060714">
    <property type="protein sequence ID" value="QNN57309.1"/>
    <property type="molecule type" value="Genomic_DNA"/>
</dbReference>
<keyword evidence="2" id="KW-1185">Reference proteome</keyword>
<proteinExistence type="predicted"/>
<reference evidence="1 2" key="1">
    <citation type="submission" date="2020-08" db="EMBL/GenBank/DDBJ databases">
        <title>Genome sequence of Diaphorobacter ruginosibacter DSM 27467T.</title>
        <authorList>
            <person name="Hyun D.-W."/>
            <person name="Bae J.-W."/>
        </authorList>
    </citation>
    <scope>NUCLEOTIDE SEQUENCE [LARGE SCALE GENOMIC DNA]</scope>
    <source>
        <strain evidence="1 2">DSM 27467</strain>
    </source>
</reference>
<dbReference type="Proteomes" id="UP000515811">
    <property type="component" value="Chromosome"/>
</dbReference>
<evidence type="ECO:0000313" key="2">
    <source>
        <dbReference type="Proteomes" id="UP000515811"/>
    </source>
</evidence>
<gene>
    <name evidence="1" type="ORF">H9K76_23170</name>
</gene>
<dbReference type="KEGG" id="drg:H9K76_23170"/>
<dbReference type="AlphaFoldDB" id="A0A7G9RNY4"/>
<dbReference type="RefSeq" id="WP_187597574.1">
    <property type="nucleotide sequence ID" value="NZ_CP060714.1"/>
</dbReference>
<sequence length="271" mass="29014">MIGLAIGLLICATALNALHISRALSEITGDAIAMQQDATTALRIIGLQIRQAGSAALDLQPALSAGDATQQGAVVFEPAPEARPDANGTPTMGPSVAAPVVAKSTGATLQLRHANPTEDLFKSPNSTIRGSQQHDCLGQNTSNRLLASIITSTFFVRDGQLMCTGVAGSPQPMISHVKGFAVRMLVQSFDQKQESEYSLFYVDASDLDSAMVARGRAVVRAVEVCLEIESPRAALPDTHRPYRRCNGEQPVRSHRLVHVTRHLFAIRPQGW</sequence>
<protein>
    <recommendedName>
        <fullName evidence="3">PilW family protein</fullName>
    </recommendedName>
</protein>
<accession>A0A7G9RNY4</accession>